<dbReference type="EC" id="7.-.-.-" evidence="6"/>
<dbReference type="PIRSF" id="PIRSF006091">
    <property type="entry name" value="E_trnsport_RnfG"/>
    <property type="match status" value="1"/>
</dbReference>
<sequence>MSDLSQAARSMLKNALVLGLFAVVTVGVVALVHQFTRERIDIAQREARGRALLELLPAGSYDNHPLDSQVEVFDPKLLGRNEPAAAFVARRQGQATAIILQATAPDGYSGSIQLLVGVSVEGRLLGVRVVAHKETPGLGDKIELGKSDWLHGFDGRSLDNPGEAGWRVKKDGGQFDQFAGATVTPRAVVKATHLALQYFDAHKAQLLAPAASGDAHE</sequence>
<comment type="subcellular location">
    <subcellularLocation>
        <location evidence="6">Cell inner membrane</location>
        <topology evidence="6">Single-pass membrane protein</topology>
    </subcellularLocation>
</comment>
<keyword evidence="6" id="KW-1133">Transmembrane helix</keyword>
<keyword evidence="9" id="KW-1185">Reference proteome</keyword>
<proteinExistence type="inferred from homology"/>
<keyword evidence="3 6" id="KW-0285">Flavoprotein</keyword>
<dbReference type="PANTHER" id="PTHR36118">
    <property type="entry name" value="ION-TRANSLOCATING OXIDOREDUCTASE COMPLEX SUBUNIT G"/>
    <property type="match status" value="1"/>
</dbReference>
<keyword evidence="6" id="KW-0997">Cell inner membrane</keyword>
<dbReference type="InterPro" id="IPR007329">
    <property type="entry name" value="FMN-bd"/>
</dbReference>
<dbReference type="RefSeq" id="WP_254471616.1">
    <property type="nucleotide sequence ID" value="NZ_CP113432.1"/>
</dbReference>
<reference evidence="8" key="1">
    <citation type="submission" date="2022-11" db="EMBL/GenBank/DDBJ databases">
        <title>Pseudomonas triclosanedens sp. nov., a triclosan degrader isolated from activated sludge.</title>
        <authorList>
            <person name="Yin Y."/>
            <person name="Lu Z."/>
        </authorList>
    </citation>
    <scope>NUCLEOTIDE SEQUENCE</scope>
    <source>
        <strain evidence="8">ZM23</strain>
    </source>
</reference>
<feature type="modified residue" description="FMN phosphoryl threonine" evidence="6">
    <location>
        <position position="182"/>
    </location>
</feature>
<gene>
    <name evidence="8" type="primary">rsxG</name>
    <name evidence="6" type="synonym">rnfG</name>
    <name evidence="8" type="ORF">OU419_07595</name>
</gene>
<comment type="function">
    <text evidence="6">Part of a membrane-bound complex that couples electron transfer with translocation of ions across the membrane.</text>
</comment>
<dbReference type="NCBIfam" id="NF002519">
    <property type="entry name" value="PRK01908.1"/>
    <property type="match status" value="1"/>
</dbReference>
<dbReference type="PANTHER" id="PTHR36118:SF1">
    <property type="entry name" value="ION-TRANSLOCATING OXIDOREDUCTASE COMPLEX SUBUNIT G"/>
    <property type="match status" value="1"/>
</dbReference>
<protein>
    <recommendedName>
        <fullName evidence="6">Ion-translocating oxidoreductase complex subunit G</fullName>
        <ecNumber evidence="6">7.-.-.-</ecNumber>
    </recommendedName>
    <alternativeName>
        <fullName evidence="6">Rnf electron transport complex subunit G</fullName>
    </alternativeName>
</protein>
<organism evidence="8 9">
    <name type="scientific">Pseudomonas triclosanedens</name>
    <dbReference type="NCBI Taxonomy" id="2961893"/>
    <lineage>
        <taxon>Bacteria</taxon>
        <taxon>Pseudomonadati</taxon>
        <taxon>Pseudomonadota</taxon>
        <taxon>Gammaproteobacteria</taxon>
        <taxon>Pseudomonadales</taxon>
        <taxon>Pseudomonadaceae</taxon>
        <taxon>Pseudomonas</taxon>
    </lineage>
</organism>
<feature type="domain" description="FMN-binding" evidence="7">
    <location>
        <begin position="107"/>
        <end position="199"/>
    </location>
</feature>
<comment type="cofactor">
    <cofactor evidence="6">
        <name>FMN</name>
        <dbReference type="ChEBI" id="CHEBI:58210"/>
    </cofactor>
</comment>
<keyword evidence="1 6" id="KW-0813">Transport</keyword>
<evidence type="ECO:0000256" key="3">
    <source>
        <dbReference type="ARBA" id="ARBA00022630"/>
    </source>
</evidence>
<keyword evidence="6" id="KW-1003">Cell membrane</keyword>
<keyword evidence="6" id="KW-0812">Transmembrane</keyword>
<dbReference type="NCBIfam" id="TIGR01947">
    <property type="entry name" value="rnfG"/>
    <property type="match status" value="1"/>
</dbReference>
<evidence type="ECO:0000313" key="9">
    <source>
        <dbReference type="Proteomes" id="UP001163624"/>
    </source>
</evidence>
<name>A0ABY7A4Q4_9PSED</name>
<evidence type="ECO:0000256" key="6">
    <source>
        <dbReference type="HAMAP-Rule" id="MF_00479"/>
    </source>
</evidence>
<dbReference type="Pfam" id="PF04205">
    <property type="entry name" value="FMN_bind"/>
    <property type="match status" value="1"/>
</dbReference>
<dbReference type="SMART" id="SM00900">
    <property type="entry name" value="FMN_bind"/>
    <property type="match status" value="1"/>
</dbReference>
<dbReference type="EMBL" id="CP113432">
    <property type="protein sequence ID" value="WAI51108.1"/>
    <property type="molecule type" value="Genomic_DNA"/>
</dbReference>
<accession>A0ABY7A4Q4</accession>
<evidence type="ECO:0000313" key="8">
    <source>
        <dbReference type="EMBL" id="WAI51108.1"/>
    </source>
</evidence>
<dbReference type="InterPro" id="IPR010209">
    <property type="entry name" value="Ion_transpt_RnfG/RsxG"/>
</dbReference>
<evidence type="ECO:0000256" key="2">
    <source>
        <dbReference type="ARBA" id="ARBA00022553"/>
    </source>
</evidence>
<evidence type="ECO:0000256" key="1">
    <source>
        <dbReference type="ARBA" id="ARBA00022448"/>
    </source>
</evidence>
<keyword evidence="6" id="KW-0472">Membrane</keyword>
<comment type="subunit">
    <text evidence="6">The complex is composed of six subunits: RnfA, RnfB, RnfC, RnfD, RnfE and RnfG.</text>
</comment>
<evidence type="ECO:0000256" key="4">
    <source>
        <dbReference type="ARBA" id="ARBA00022643"/>
    </source>
</evidence>
<evidence type="ECO:0000259" key="7">
    <source>
        <dbReference type="SMART" id="SM00900"/>
    </source>
</evidence>
<evidence type="ECO:0000256" key="5">
    <source>
        <dbReference type="ARBA" id="ARBA00022982"/>
    </source>
</evidence>
<keyword evidence="2 6" id="KW-0597">Phosphoprotein</keyword>
<keyword evidence="4 6" id="KW-0288">FMN</keyword>
<dbReference type="Proteomes" id="UP001163624">
    <property type="component" value="Chromosome"/>
</dbReference>
<keyword evidence="5 6" id="KW-0249">Electron transport</keyword>
<dbReference type="HAMAP" id="MF_00479">
    <property type="entry name" value="RsxG_RnfG"/>
    <property type="match status" value="1"/>
</dbReference>
<comment type="similarity">
    <text evidence="6">Belongs to the RnfG family.</text>
</comment>
<keyword evidence="6" id="KW-1278">Translocase</keyword>